<keyword evidence="6 9" id="KW-0547">Nucleotide-binding</keyword>
<comment type="similarity">
    <text evidence="9">Belongs to the SUA5 family. TsaC subfamily.</text>
</comment>
<dbReference type="PROSITE" id="PS51163">
    <property type="entry name" value="YRDC"/>
    <property type="match status" value="1"/>
</dbReference>
<feature type="region of interest" description="Disordered" evidence="10">
    <location>
        <begin position="164"/>
        <end position="188"/>
    </location>
</feature>
<feature type="domain" description="YrdC-like" evidence="11">
    <location>
        <begin position="7"/>
        <end position="188"/>
    </location>
</feature>
<dbReference type="SUPFAM" id="SSF55821">
    <property type="entry name" value="YrdC/RibB"/>
    <property type="match status" value="1"/>
</dbReference>
<keyword evidence="5 9" id="KW-0548">Nucleotidyltransferase</keyword>
<dbReference type="RefSeq" id="WP_253968821.1">
    <property type="nucleotide sequence ID" value="NZ_JAMFTH010000005.1"/>
</dbReference>
<gene>
    <name evidence="9" type="primary">tsaC</name>
    <name evidence="12" type="ORF">M6D89_14600</name>
</gene>
<reference evidence="12" key="1">
    <citation type="submission" date="2022-05" db="EMBL/GenBank/DDBJ databases">
        <authorList>
            <person name="Sun H.-N."/>
        </authorList>
    </citation>
    <scope>NUCLEOTIDE SEQUENCE</scope>
    <source>
        <strain evidence="12">HB14</strain>
    </source>
</reference>
<evidence type="ECO:0000256" key="10">
    <source>
        <dbReference type="SAM" id="MobiDB-lite"/>
    </source>
</evidence>
<dbReference type="Proteomes" id="UP001139319">
    <property type="component" value="Unassembled WGS sequence"/>
</dbReference>
<accession>A0A9X2I0R1</accession>
<dbReference type="PANTHER" id="PTHR17490:SF18">
    <property type="entry name" value="THREONYLCARBAMOYL-AMP SYNTHASE"/>
    <property type="match status" value="1"/>
</dbReference>
<evidence type="ECO:0000256" key="4">
    <source>
        <dbReference type="ARBA" id="ARBA00022694"/>
    </source>
</evidence>
<dbReference type="HAMAP" id="MF_01852">
    <property type="entry name" value="TsaC"/>
    <property type="match status" value="1"/>
</dbReference>
<sequence>MAGWLTHIGVQRAAMTMRAGGVIAYPTESVWGLGADPGNAEAVSRLLALKHRAPEKGLILIAASVEQVEPWLAPLPDVQRETLLASWPGPNTWLVPNGGLASPWVTGKHSSVALRVTAHPVAAALCRAFGGPIISTSANPQGRPAAKDAIQVRRYFGRQLDAIAPGRTGGRRQPSQIRDLASGKTLRP</sequence>
<keyword evidence="2 9" id="KW-0963">Cytoplasm</keyword>
<name>A0A9X2I0R1_9GAMM</name>
<dbReference type="FunFam" id="3.90.870.10:FF:000004">
    <property type="entry name" value="Threonylcarbamoyl-AMP synthase"/>
    <property type="match status" value="1"/>
</dbReference>
<dbReference type="EC" id="2.7.7.87" evidence="9"/>
<dbReference type="PANTHER" id="PTHR17490">
    <property type="entry name" value="SUA5"/>
    <property type="match status" value="1"/>
</dbReference>
<dbReference type="EMBL" id="JAMFTH010000005">
    <property type="protein sequence ID" value="MCP8900534.1"/>
    <property type="molecule type" value="Genomic_DNA"/>
</dbReference>
<dbReference type="GO" id="GO:0003725">
    <property type="term" value="F:double-stranded RNA binding"/>
    <property type="evidence" value="ECO:0007669"/>
    <property type="project" value="InterPro"/>
</dbReference>
<comment type="subcellular location">
    <subcellularLocation>
        <location evidence="1 9">Cytoplasm</location>
    </subcellularLocation>
</comment>
<evidence type="ECO:0000313" key="13">
    <source>
        <dbReference type="Proteomes" id="UP001139319"/>
    </source>
</evidence>
<evidence type="ECO:0000256" key="5">
    <source>
        <dbReference type="ARBA" id="ARBA00022695"/>
    </source>
</evidence>
<evidence type="ECO:0000256" key="8">
    <source>
        <dbReference type="ARBA" id="ARBA00048366"/>
    </source>
</evidence>
<evidence type="ECO:0000256" key="7">
    <source>
        <dbReference type="ARBA" id="ARBA00022840"/>
    </source>
</evidence>
<comment type="function">
    <text evidence="9">Required for the formation of a threonylcarbamoyl group on adenosine at position 37 (t(6)A37) in tRNAs that read codons beginning with adenine. Catalyzes the conversion of L-threonine, HCO(3)(-)/CO(2) and ATP to give threonylcarbamoyl-AMP (TC-AMP) as the acyladenylate intermediate, with the release of diphosphate.</text>
</comment>
<dbReference type="AlphaFoldDB" id="A0A9X2I0R1"/>
<proteinExistence type="inferred from homology"/>
<evidence type="ECO:0000256" key="1">
    <source>
        <dbReference type="ARBA" id="ARBA00004496"/>
    </source>
</evidence>
<comment type="caution">
    <text evidence="12">The sequence shown here is derived from an EMBL/GenBank/DDBJ whole genome shotgun (WGS) entry which is preliminary data.</text>
</comment>
<keyword evidence="4 9" id="KW-0819">tRNA processing</keyword>
<dbReference type="GO" id="GO:0002949">
    <property type="term" value="P:tRNA threonylcarbamoyladenosine modification"/>
    <property type="evidence" value="ECO:0007669"/>
    <property type="project" value="UniProtKB-UniRule"/>
</dbReference>
<keyword evidence="3 9" id="KW-0808">Transferase</keyword>
<dbReference type="InterPro" id="IPR023535">
    <property type="entry name" value="TC-AMP_synthase"/>
</dbReference>
<dbReference type="GO" id="GO:0061710">
    <property type="term" value="F:L-threonylcarbamoyladenylate synthase"/>
    <property type="evidence" value="ECO:0007669"/>
    <property type="project" value="UniProtKB-EC"/>
</dbReference>
<evidence type="ECO:0000259" key="11">
    <source>
        <dbReference type="PROSITE" id="PS51163"/>
    </source>
</evidence>
<dbReference type="InterPro" id="IPR006070">
    <property type="entry name" value="Sua5-like_dom"/>
</dbReference>
<dbReference type="GO" id="GO:0006450">
    <property type="term" value="P:regulation of translational fidelity"/>
    <property type="evidence" value="ECO:0007669"/>
    <property type="project" value="TreeGrafter"/>
</dbReference>
<comment type="catalytic activity">
    <reaction evidence="8 9">
        <text>L-threonine + hydrogencarbonate + ATP = L-threonylcarbamoyladenylate + diphosphate + H2O</text>
        <dbReference type="Rhea" id="RHEA:36407"/>
        <dbReference type="ChEBI" id="CHEBI:15377"/>
        <dbReference type="ChEBI" id="CHEBI:17544"/>
        <dbReference type="ChEBI" id="CHEBI:30616"/>
        <dbReference type="ChEBI" id="CHEBI:33019"/>
        <dbReference type="ChEBI" id="CHEBI:57926"/>
        <dbReference type="ChEBI" id="CHEBI:73682"/>
        <dbReference type="EC" id="2.7.7.87"/>
    </reaction>
</comment>
<evidence type="ECO:0000256" key="6">
    <source>
        <dbReference type="ARBA" id="ARBA00022741"/>
    </source>
</evidence>
<dbReference type="InterPro" id="IPR017945">
    <property type="entry name" value="DHBP_synth_RibB-like_a/b_dom"/>
</dbReference>
<keyword evidence="7 9" id="KW-0067">ATP-binding</keyword>
<dbReference type="InterPro" id="IPR050156">
    <property type="entry name" value="TC-AMP_synthase_SUA5"/>
</dbReference>
<protein>
    <recommendedName>
        <fullName evidence="9">Threonylcarbamoyl-AMP synthase</fullName>
        <shortName evidence="9">TC-AMP synthase</shortName>
        <ecNumber evidence="9">2.7.7.87</ecNumber>
    </recommendedName>
    <alternativeName>
        <fullName evidence="9">L-threonylcarbamoyladenylate synthase</fullName>
    </alternativeName>
    <alternativeName>
        <fullName evidence="9">t(6)A37 threonylcarbamoyladenosine biosynthesis protein TsaC</fullName>
    </alternativeName>
    <alternativeName>
        <fullName evidence="9">tRNA threonylcarbamoyladenosine biosynthesis protein TsaC</fullName>
    </alternativeName>
</protein>
<keyword evidence="13" id="KW-1185">Reference proteome</keyword>
<dbReference type="GO" id="GO:0000049">
    <property type="term" value="F:tRNA binding"/>
    <property type="evidence" value="ECO:0007669"/>
    <property type="project" value="TreeGrafter"/>
</dbReference>
<evidence type="ECO:0000256" key="3">
    <source>
        <dbReference type="ARBA" id="ARBA00022679"/>
    </source>
</evidence>
<reference evidence="12" key="2">
    <citation type="submission" date="2023-01" db="EMBL/GenBank/DDBJ databases">
        <title>Gilvimarinus xylanilyticus HB14 isolated from Caulerpa lentillifera aquaculture base in Hainan, China.</title>
        <authorList>
            <person name="Zhang Y.-J."/>
        </authorList>
    </citation>
    <scope>NUCLEOTIDE SEQUENCE</scope>
    <source>
        <strain evidence="12">HB14</strain>
    </source>
</reference>
<organism evidence="12 13">
    <name type="scientific">Gilvimarinus xylanilyticus</name>
    <dbReference type="NCBI Taxonomy" id="2944139"/>
    <lineage>
        <taxon>Bacteria</taxon>
        <taxon>Pseudomonadati</taxon>
        <taxon>Pseudomonadota</taxon>
        <taxon>Gammaproteobacteria</taxon>
        <taxon>Cellvibrionales</taxon>
        <taxon>Cellvibrionaceae</taxon>
        <taxon>Gilvimarinus</taxon>
    </lineage>
</organism>
<dbReference type="Gene3D" id="3.90.870.10">
    <property type="entry name" value="DHBP synthase"/>
    <property type="match status" value="1"/>
</dbReference>
<evidence type="ECO:0000256" key="9">
    <source>
        <dbReference type="HAMAP-Rule" id="MF_01852"/>
    </source>
</evidence>
<dbReference type="Pfam" id="PF01300">
    <property type="entry name" value="Sua5_yciO_yrdC"/>
    <property type="match status" value="1"/>
</dbReference>
<dbReference type="GO" id="GO:0005524">
    <property type="term" value="F:ATP binding"/>
    <property type="evidence" value="ECO:0007669"/>
    <property type="project" value="UniProtKB-UniRule"/>
</dbReference>
<dbReference type="GO" id="GO:0005737">
    <property type="term" value="C:cytoplasm"/>
    <property type="evidence" value="ECO:0007669"/>
    <property type="project" value="UniProtKB-SubCell"/>
</dbReference>
<evidence type="ECO:0000256" key="2">
    <source>
        <dbReference type="ARBA" id="ARBA00022490"/>
    </source>
</evidence>
<evidence type="ECO:0000313" key="12">
    <source>
        <dbReference type="EMBL" id="MCP8900534.1"/>
    </source>
</evidence>